<evidence type="ECO:0000313" key="2">
    <source>
        <dbReference type="Proteomes" id="UP001055658"/>
    </source>
</evidence>
<accession>A0ABY4V7R1</accession>
<reference evidence="1" key="1">
    <citation type="submission" date="2022-02" db="EMBL/GenBank/DDBJ databases">
        <title>Coral-associated bacteria.</title>
        <authorList>
            <person name="Tang K."/>
            <person name="Wang X."/>
        </authorList>
    </citation>
    <scope>NUCLEOTIDE SEQUENCE</scope>
    <source>
        <strain evidence="1">SCSIO 43006</strain>
    </source>
</reference>
<dbReference type="Gene3D" id="3.60.10.10">
    <property type="entry name" value="Endonuclease/exonuclease/phosphatase"/>
    <property type="match status" value="1"/>
</dbReference>
<proteinExistence type="predicted"/>
<gene>
    <name evidence="1" type="ORF">MJO52_12865</name>
</gene>
<evidence type="ECO:0000313" key="1">
    <source>
        <dbReference type="EMBL" id="USD19970.1"/>
    </source>
</evidence>
<evidence type="ECO:0008006" key="3">
    <source>
        <dbReference type="Google" id="ProtNLM"/>
    </source>
</evidence>
<name>A0ABY4V7R1_9GAMM</name>
<keyword evidence="2" id="KW-1185">Reference proteome</keyword>
<dbReference type="EMBL" id="CP092418">
    <property type="protein sequence ID" value="USD19970.1"/>
    <property type="molecule type" value="Genomic_DNA"/>
</dbReference>
<organism evidence="1 2">
    <name type="scientific">Microbulbifer variabilis</name>
    <dbReference type="NCBI Taxonomy" id="266805"/>
    <lineage>
        <taxon>Bacteria</taxon>
        <taxon>Pseudomonadati</taxon>
        <taxon>Pseudomonadota</taxon>
        <taxon>Gammaproteobacteria</taxon>
        <taxon>Cellvibrionales</taxon>
        <taxon>Microbulbiferaceae</taxon>
        <taxon>Microbulbifer</taxon>
    </lineage>
</organism>
<sequence>MALPSVCEEFYFEVFVLGRVKIAVFLFCFLSFLPGGVYAETFKVVSQNIWAGLTKHYDLSVGGGAAAHVNISCETGSTKYNERVKSYLRYLSEVVGEEEDFIFAFQEIDNKSERTCGDGSPLVQRIGDHFLPEVENVFLGLRPMDNYGGVPGEAQDSMSNGEMSGVYVGNAIITRPKIRETMYKVLRKGLSDDQKTSRGYVTTLLEFESEKQLWFVNIHATHGDASLAVADVKQMLIDMKEAYQREPRPIIFSGDFNIRSGTSHYDDLIELFDEYFDGTVEATQKIEYTYMKRSEGSGSGGHVMVDGSKLDYIFYYSPNGLIKQKILPVNAPNGYPFPLLSAEAKDALCVGSECFPDHKLIYAEFYWP</sequence>
<dbReference type="Proteomes" id="UP001055658">
    <property type="component" value="Chromosome"/>
</dbReference>
<protein>
    <recommendedName>
        <fullName evidence="3">Endonuclease/exonuclease/phosphatase domain-containing protein</fullName>
    </recommendedName>
</protein>
<dbReference type="SUPFAM" id="SSF56219">
    <property type="entry name" value="DNase I-like"/>
    <property type="match status" value="1"/>
</dbReference>
<dbReference type="InterPro" id="IPR036691">
    <property type="entry name" value="Endo/exonu/phosph_ase_sf"/>
</dbReference>
<dbReference type="RefSeq" id="WP_252082060.1">
    <property type="nucleotide sequence ID" value="NZ_CP092418.1"/>
</dbReference>